<feature type="compositionally biased region" description="Polar residues" evidence="1">
    <location>
        <begin position="54"/>
        <end position="68"/>
    </location>
</feature>
<evidence type="ECO:0000256" key="1">
    <source>
        <dbReference type="SAM" id="MobiDB-lite"/>
    </source>
</evidence>
<protein>
    <submittedName>
        <fullName evidence="2">Uncharacterized protein</fullName>
    </submittedName>
</protein>
<accession>A0A0E9SHH4</accession>
<dbReference type="AlphaFoldDB" id="A0A0E9SHH4"/>
<proteinExistence type="predicted"/>
<organism evidence="2">
    <name type="scientific">Anguilla anguilla</name>
    <name type="common">European freshwater eel</name>
    <name type="synonym">Muraena anguilla</name>
    <dbReference type="NCBI Taxonomy" id="7936"/>
    <lineage>
        <taxon>Eukaryota</taxon>
        <taxon>Metazoa</taxon>
        <taxon>Chordata</taxon>
        <taxon>Craniata</taxon>
        <taxon>Vertebrata</taxon>
        <taxon>Euteleostomi</taxon>
        <taxon>Actinopterygii</taxon>
        <taxon>Neopterygii</taxon>
        <taxon>Teleostei</taxon>
        <taxon>Anguilliformes</taxon>
        <taxon>Anguillidae</taxon>
        <taxon>Anguilla</taxon>
    </lineage>
</organism>
<reference evidence="2" key="2">
    <citation type="journal article" date="2015" name="Fish Shellfish Immunol.">
        <title>Early steps in the European eel (Anguilla anguilla)-Vibrio vulnificus interaction in the gills: Role of the RtxA13 toxin.</title>
        <authorList>
            <person name="Callol A."/>
            <person name="Pajuelo D."/>
            <person name="Ebbesson L."/>
            <person name="Teles M."/>
            <person name="MacKenzie S."/>
            <person name="Amaro C."/>
        </authorList>
    </citation>
    <scope>NUCLEOTIDE SEQUENCE</scope>
</reference>
<dbReference type="EMBL" id="GBXM01067773">
    <property type="protein sequence ID" value="JAH40804.1"/>
    <property type="molecule type" value="Transcribed_RNA"/>
</dbReference>
<feature type="region of interest" description="Disordered" evidence="1">
    <location>
        <begin position="54"/>
        <end position="83"/>
    </location>
</feature>
<name>A0A0E9SHH4_ANGAN</name>
<reference evidence="2" key="1">
    <citation type="submission" date="2014-11" db="EMBL/GenBank/DDBJ databases">
        <authorList>
            <person name="Amaro Gonzalez C."/>
        </authorList>
    </citation>
    <scope>NUCLEOTIDE SEQUENCE</scope>
</reference>
<evidence type="ECO:0000313" key="2">
    <source>
        <dbReference type="EMBL" id="JAH40804.1"/>
    </source>
</evidence>
<sequence>MNVKGQPHVLSLGIGSWVPHLFGHNVVHLVVKLKRTVDLLTFIKYHKMGKFQKFSSTKWGSSQQNTPQGEKGRQNRTEKLQMGAHENTSLLIKESKNHPSQGLRIWPFYEVQ</sequence>
<feature type="compositionally biased region" description="Basic and acidic residues" evidence="1">
    <location>
        <begin position="70"/>
        <end position="79"/>
    </location>
</feature>